<name>A0A937JZJ9_9BACT</name>
<protein>
    <submittedName>
        <fullName evidence="2">DUF1573 domain-containing protein</fullName>
    </submittedName>
</protein>
<accession>A0A937JZJ9</accession>
<sequence length="367" mass="41114">MKSRILLLVIMSWVSMHGFAQQEEEMVFSEKTFDFGTIKEEDGAAVHQFSFINKGLQPIKISSVKASCGCTTPDWTKEEVKPGETGFIQARYDTHNRPGSFNKSLTVMLEGQPAPVRLYIRGNVTPLRESMEEDLPTSMGKLRVKYRSFNMGKVLTSEEPTTKKFDVYNSGSEPIVFEKEYVAPEFIKLKFNPQVLLPKESGEIEIIYEGKTNNNLGFNSDNVTFYTDEDGDDATKSISVYATVMEYFPPLSQEDLAEAPRLKISSPVHDFGKIKQGEKVTTSFQLYNSGKTELKIREAKSNCSCAEASVKKDNLKPGESTEVKITFNSNGRRGNQQKSVTIFSNDPTASAQRVTVKAYVEAEGEFK</sequence>
<proteinExistence type="predicted"/>
<keyword evidence="1" id="KW-0732">Signal</keyword>
<evidence type="ECO:0000313" key="3">
    <source>
        <dbReference type="Proteomes" id="UP000659388"/>
    </source>
</evidence>
<dbReference type="PANTHER" id="PTHR37833:SF1">
    <property type="entry name" value="SIGNAL PEPTIDE PROTEIN"/>
    <property type="match status" value="1"/>
</dbReference>
<dbReference type="NCBIfam" id="NF012200">
    <property type="entry name" value="choice_anch_D"/>
    <property type="match status" value="1"/>
</dbReference>
<evidence type="ECO:0000256" key="1">
    <source>
        <dbReference type="SAM" id="SignalP"/>
    </source>
</evidence>
<reference evidence="2" key="1">
    <citation type="submission" date="2021-01" db="EMBL/GenBank/DDBJ databases">
        <title>Fulvivirga kasyanovii gen. nov., sp nov., a novel member of the phylum Bacteroidetes isolated from seawater in a mussel farm.</title>
        <authorList>
            <person name="Zhao L.-H."/>
            <person name="Wang Z.-J."/>
        </authorList>
    </citation>
    <scope>NUCLEOTIDE SEQUENCE</scope>
    <source>
        <strain evidence="2">2943</strain>
    </source>
</reference>
<feature type="chain" id="PRO_5037129123" evidence="1">
    <location>
        <begin position="21"/>
        <end position="367"/>
    </location>
</feature>
<dbReference type="InterPro" id="IPR013783">
    <property type="entry name" value="Ig-like_fold"/>
</dbReference>
<keyword evidence="3" id="KW-1185">Reference proteome</keyword>
<dbReference type="InterPro" id="IPR011467">
    <property type="entry name" value="DUF1573"/>
</dbReference>
<dbReference type="AlphaFoldDB" id="A0A937JZJ9"/>
<dbReference type="EMBL" id="JAESIY010000002">
    <property type="protein sequence ID" value="MBL3655360.1"/>
    <property type="molecule type" value="Genomic_DNA"/>
</dbReference>
<dbReference type="Proteomes" id="UP000659388">
    <property type="component" value="Unassembled WGS sequence"/>
</dbReference>
<dbReference type="PANTHER" id="PTHR37833">
    <property type="entry name" value="LIPOPROTEIN-RELATED"/>
    <property type="match status" value="1"/>
</dbReference>
<organism evidence="2 3">
    <name type="scientific">Fulvivirga sediminis</name>
    <dbReference type="NCBI Taxonomy" id="2803949"/>
    <lineage>
        <taxon>Bacteria</taxon>
        <taxon>Pseudomonadati</taxon>
        <taxon>Bacteroidota</taxon>
        <taxon>Cytophagia</taxon>
        <taxon>Cytophagales</taxon>
        <taxon>Fulvivirgaceae</taxon>
        <taxon>Fulvivirga</taxon>
    </lineage>
</organism>
<evidence type="ECO:0000313" key="2">
    <source>
        <dbReference type="EMBL" id="MBL3655360.1"/>
    </source>
</evidence>
<comment type="caution">
    <text evidence="2">The sequence shown here is derived from an EMBL/GenBank/DDBJ whole genome shotgun (WGS) entry which is preliminary data.</text>
</comment>
<dbReference type="Gene3D" id="2.60.40.10">
    <property type="entry name" value="Immunoglobulins"/>
    <property type="match status" value="3"/>
</dbReference>
<dbReference type="Pfam" id="PF07610">
    <property type="entry name" value="DUF1573"/>
    <property type="match status" value="2"/>
</dbReference>
<feature type="signal peptide" evidence="1">
    <location>
        <begin position="1"/>
        <end position="20"/>
    </location>
</feature>
<gene>
    <name evidence="2" type="ORF">JL102_04405</name>
</gene>